<comment type="caution">
    <text evidence="2">The sequence shown here is derived from an EMBL/GenBank/DDBJ whole genome shotgun (WGS) entry which is preliminary data.</text>
</comment>
<organism evidence="2 3">
    <name type="scientific">Wuchereria bancrofti</name>
    <dbReference type="NCBI Taxonomy" id="6293"/>
    <lineage>
        <taxon>Eukaryota</taxon>
        <taxon>Metazoa</taxon>
        <taxon>Ecdysozoa</taxon>
        <taxon>Nematoda</taxon>
        <taxon>Chromadorea</taxon>
        <taxon>Rhabditida</taxon>
        <taxon>Spirurina</taxon>
        <taxon>Spiruromorpha</taxon>
        <taxon>Filarioidea</taxon>
        <taxon>Onchocercidae</taxon>
        <taxon>Wuchereria</taxon>
    </lineage>
</organism>
<dbReference type="EMBL" id="ADBV01000519">
    <property type="protein sequence ID" value="EJW87032.1"/>
    <property type="molecule type" value="Genomic_DNA"/>
</dbReference>
<feature type="compositionally biased region" description="Pro residues" evidence="1">
    <location>
        <begin position="31"/>
        <end position="42"/>
    </location>
</feature>
<sequence length="101" mass="11717">MDNKRKYIKSKCEKWDQRKTDRQTGGRSLPAPAPPVAMHTSPPPYTPISHTSIYFCCMYETNLIKFQEYNQLQLGVKMQWSLRISKNFDPTFELLCSPVTG</sequence>
<feature type="compositionally biased region" description="Basic and acidic residues" evidence="1">
    <location>
        <begin position="1"/>
        <end position="24"/>
    </location>
</feature>
<name>J9FBW5_WUCBA</name>
<dbReference type="Proteomes" id="UP000004810">
    <property type="component" value="Unassembled WGS sequence"/>
</dbReference>
<evidence type="ECO:0000256" key="1">
    <source>
        <dbReference type="SAM" id="MobiDB-lite"/>
    </source>
</evidence>
<reference evidence="3" key="1">
    <citation type="submission" date="2012-08" db="EMBL/GenBank/DDBJ databases">
        <title>The Genome Sequence of Wuchereria bancrofti.</title>
        <authorList>
            <person name="Nutman T.B."/>
            <person name="Fink D.L."/>
            <person name="Russ C."/>
            <person name="Young S."/>
            <person name="Zeng Q."/>
            <person name="Koehrsen M."/>
            <person name="Alvarado L."/>
            <person name="Berlin A."/>
            <person name="Chapman S.B."/>
            <person name="Chen Z."/>
            <person name="Freedman E."/>
            <person name="Gellesch M."/>
            <person name="Goldberg J."/>
            <person name="Griggs A."/>
            <person name="Gujja S."/>
            <person name="Heilman E.R."/>
            <person name="Heiman D."/>
            <person name="Hepburn T."/>
            <person name="Howarth C."/>
            <person name="Jen D."/>
            <person name="Larson L."/>
            <person name="Lewis B."/>
            <person name="Mehta T."/>
            <person name="Park D."/>
            <person name="Pearson M."/>
            <person name="Roberts A."/>
            <person name="Saif S."/>
            <person name="Shea T."/>
            <person name="Shenoy N."/>
            <person name="Sisk P."/>
            <person name="Stolte C."/>
            <person name="Sykes S."/>
            <person name="Walk T."/>
            <person name="White J."/>
            <person name="Yandava C."/>
            <person name="Haas B."/>
            <person name="Henn M.R."/>
            <person name="Nusbaum C."/>
            <person name="Birren B."/>
        </authorList>
    </citation>
    <scope>NUCLEOTIDE SEQUENCE [LARGE SCALE GENOMIC DNA]</scope>
    <source>
        <strain evidence="3">NA</strain>
    </source>
</reference>
<accession>J9FBW5</accession>
<protein>
    <submittedName>
        <fullName evidence="2">Uncharacterized protein</fullName>
    </submittedName>
</protein>
<gene>
    <name evidence="2" type="ORF">WUBG_02058</name>
</gene>
<proteinExistence type="predicted"/>
<evidence type="ECO:0000313" key="3">
    <source>
        <dbReference type="Proteomes" id="UP000004810"/>
    </source>
</evidence>
<feature type="region of interest" description="Disordered" evidence="1">
    <location>
        <begin position="1"/>
        <end position="42"/>
    </location>
</feature>
<dbReference type="AlphaFoldDB" id="J9FBW5"/>
<evidence type="ECO:0000313" key="2">
    <source>
        <dbReference type="EMBL" id="EJW87032.1"/>
    </source>
</evidence>